<dbReference type="PRINTS" id="PR00368">
    <property type="entry name" value="FADPNR"/>
</dbReference>
<comment type="cofactor">
    <cofactor evidence="1">
        <name>FAD</name>
        <dbReference type="ChEBI" id="CHEBI:57692"/>
    </cofactor>
</comment>
<dbReference type="PANTHER" id="PTHR42913:SF3">
    <property type="entry name" value="64 KDA MITOCHONDRIAL NADH DEHYDROGENASE (EUROFUNG)"/>
    <property type="match status" value="1"/>
</dbReference>
<dbReference type="GO" id="GO:0003955">
    <property type="term" value="F:NAD(P)H dehydrogenase (quinone) activity"/>
    <property type="evidence" value="ECO:0007669"/>
    <property type="project" value="TreeGrafter"/>
</dbReference>
<reference evidence="8" key="1">
    <citation type="submission" date="2018-12" db="EMBL/GenBank/DDBJ databases">
        <title>Genome sequence of Peanibacillus sp.</title>
        <authorList>
            <person name="Subramani G."/>
            <person name="Srinivasan S."/>
            <person name="Kim M.K."/>
        </authorList>
    </citation>
    <scope>NUCLEOTIDE SEQUENCE [LARGE SCALE GENOMIC DNA]</scope>
    <source>
        <strain evidence="8">18JY67-1</strain>
    </source>
</reference>
<dbReference type="RefSeq" id="WP_126017467.1">
    <property type="nucleotide sequence ID" value="NZ_CP034437.1"/>
</dbReference>
<feature type="domain" description="FAD/NAD(P)-binding" evidence="6">
    <location>
        <begin position="4"/>
        <end position="318"/>
    </location>
</feature>
<evidence type="ECO:0000256" key="4">
    <source>
        <dbReference type="ARBA" id="ARBA00022827"/>
    </source>
</evidence>
<dbReference type="KEGG" id="palb:EJC50_20350"/>
<keyword evidence="5" id="KW-0560">Oxidoreductase</keyword>
<dbReference type="AlphaFoldDB" id="A0A3Q8X6Q4"/>
<dbReference type="Pfam" id="PF07992">
    <property type="entry name" value="Pyr_redox_2"/>
    <property type="match status" value="1"/>
</dbReference>
<keyword evidence="8" id="KW-1185">Reference proteome</keyword>
<keyword evidence="3" id="KW-0285">Flavoprotein</keyword>
<dbReference type="Proteomes" id="UP000272528">
    <property type="component" value="Chromosome"/>
</dbReference>
<sequence>MRKEILILGGGYGGLLSALSAREHLSTEEAGITIINRVGSHQIITELHRLAAGNVAEKAVALPLEKLLKGKSINIVVGEVQTIDVESKKVALNDGSSYGYDNLVLALGSETNYFGIPGLQENSLTLKSVADANRVFNHVKDRIKAYATSKNKADATFVIGGGGLSGVELVGELADELPGICREFGVNFSDVSISLVEAMPSILPIFSPELIQRAVTSLEARGVEFLTGLAITEVSGNIVTLKDGRTIETNTLVWTGGVQGSPLVGNCGIEVNRGRATVNEFLQSTSHPEVFLAGDCAVVFTAEGRPYPPTAQLAWQMGELAGANIAASYRGAAMGTFNPIFSGTLASLGRKDGIGVIGESGIVMKGTPASLMKKASNARYLSHINGLFSLAY</sequence>
<organism evidence="7 8">
    <name type="scientific">Paenibacillus albus</name>
    <dbReference type="NCBI Taxonomy" id="2495582"/>
    <lineage>
        <taxon>Bacteria</taxon>
        <taxon>Bacillati</taxon>
        <taxon>Bacillota</taxon>
        <taxon>Bacilli</taxon>
        <taxon>Bacillales</taxon>
        <taxon>Paenibacillaceae</taxon>
        <taxon>Paenibacillus</taxon>
    </lineage>
</organism>
<proteinExistence type="inferred from homology"/>
<name>A0A3Q8X6Q4_9BACL</name>
<dbReference type="InterPro" id="IPR036188">
    <property type="entry name" value="FAD/NAD-bd_sf"/>
</dbReference>
<evidence type="ECO:0000256" key="5">
    <source>
        <dbReference type="ARBA" id="ARBA00023002"/>
    </source>
</evidence>
<keyword evidence="4" id="KW-0274">FAD</keyword>
<evidence type="ECO:0000313" key="8">
    <source>
        <dbReference type="Proteomes" id="UP000272528"/>
    </source>
</evidence>
<dbReference type="GO" id="GO:0019646">
    <property type="term" value="P:aerobic electron transport chain"/>
    <property type="evidence" value="ECO:0007669"/>
    <property type="project" value="TreeGrafter"/>
</dbReference>
<dbReference type="SUPFAM" id="SSF51905">
    <property type="entry name" value="FAD/NAD(P)-binding domain"/>
    <property type="match status" value="1"/>
</dbReference>
<dbReference type="InterPro" id="IPR051169">
    <property type="entry name" value="NADH-Q_oxidoreductase"/>
</dbReference>
<evidence type="ECO:0000256" key="3">
    <source>
        <dbReference type="ARBA" id="ARBA00022630"/>
    </source>
</evidence>
<dbReference type="Gene3D" id="3.50.50.100">
    <property type="match status" value="1"/>
</dbReference>
<dbReference type="InterPro" id="IPR023753">
    <property type="entry name" value="FAD/NAD-binding_dom"/>
</dbReference>
<accession>A0A3Q8X6Q4</accession>
<dbReference type="PANTHER" id="PTHR42913">
    <property type="entry name" value="APOPTOSIS-INDUCING FACTOR 1"/>
    <property type="match status" value="1"/>
</dbReference>
<protein>
    <submittedName>
        <fullName evidence="7">NAD(P)/FAD-dependent oxidoreductase</fullName>
    </submittedName>
</protein>
<dbReference type="EMBL" id="CP034437">
    <property type="protein sequence ID" value="AZN41761.1"/>
    <property type="molecule type" value="Genomic_DNA"/>
</dbReference>
<evidence type="ECO:0000256" key="1">
    <source>
        <dbReference type="ARBA" id="ARBA00001974"/>
    </source>
</evidence>
<evidence type="ECO:0000259" key="6">
    <source>
        <dbReference type="Pfam" id="PF07992"/>
    </source>
</evidence>
<evidence type="ECO:0000313" key="7">
    <source>
        <dbReference type="EMBL" id="AZN41761.1"/>
    </source>
</evidence>
<dbReference type="OrthoDB" id="9781621at2"/>
<evidence type="ECO:0000256" key="2">
    <source>
        <dbReference type="ARBA" id="ARBA00005272"/>
    </source>
</evidence>
<gene>
    <name evidence="7" type="ORF">EJC50_20350</name>
</gene>
<comment type="similarity">
    <text evidence="2">Belongs to the NADH dehydrogenase family.</text>
</comment>